<dbReference type="InterPro" id="IPR036823">
    <property type="entry name" value="Ribosomal_uS7_dom_sf"/>
</dbReference>
<dbReference type="GO" id="GO:0005739">
    <property type="term" value="C:mitochondrion"/>
    <property type="evidence" value="ECO:0007669"/>
    <property type="project" value="UniProtKB-SubCell"/>
</dbReference>
<evidence type="ECO:0000313" key="10">
    <source>
        <dbReference type="EMBL" id="AMD20422.1"/>
    </source>
</evidence>
<dbReference type="InterPro" id="IPR047988">
    <property type="entry name" value="Ribosomal_uS7m_fungi"/>
</dbReference>
<reference evidence="10 11" key="1">
    <citation type="submission" date="2016-01" db="EMBL/GenBank/DDBJ databases">
        <title>Genome sequence of the yeast Holleya sinecauda.</title>
        <authorList>
            <person name="Dietrich F.S."/>
        </authorList>
    </citation>
    <scope>NUCLEOTIDE SEQUENCE [LARGE SCALE GENOMIC DNA]</scope>
    <source>
        <strain evidence="10 11">ATCC 58844</strain>
    </source>
</reference>
<dbReference type="InterPro" id="IPR000235">
    <property type="entry name" value="Ribosomal_uS7"/>
</dbReference>
<dbReference type="Pfam" id="PF00177">
    <property type="entry name" value="Ribosomal_S7"/>
    <property type="match status" value="1"/>
</dbReference>
<accession>A0A0X8HS00</accession>
<feature type="domain" description="Small ribosomal subunit protein uS7" evidence="9">
    <location>
        <begin position="116"/>
        <end position="258"/>
    </location>
</feature>
<sequence length="264" mass="29970">MFLLRRSLNARVGFTPSAFCAAIRPPVGVLQYRLQSTLPSNPPINAELIKNTDNTIEGEADRWIAALDELDKELAEGSFSEMNLSQQGVSGVSYQQLMETMQNKFEPTAEQLAEWESLKSVPIPLKKDEVFDQVVNMIMRHGKKEKAHKILSRALYIVFCVTRKDPLPVLKKSLDDLAPLMIVRKFKTRVAKAAEIPVPLTQRQRIRLAWKWILESSSKRKSDDIAVRLGQELVAVYKGESTGFQKRDEIHKSAIAHRAYIKLN</sequence>
<comment type="function">
    <text evidence="6">Component of the mitochondrial ribosome (mitoribosome), a dedicated translation machinery responsible for the synthesis of mitochondrial genome-encoded proteins, including at least some of the essential transmembrane subunits of the mitochondrial respiratory chain. The mitoribosomes are attached to the mitochondrial inner membrane and translation products are cotranslationally integrated into the membrane.</text>
</comment>
<dbReference type="EMBL" id="CP014244">
    <property type="protein sequence ID" value="AMD20422.1"/>
    <property type="molecule type" value="Genomic_DNA"/>
</dbReference>
<evidence type="ECO:0000256" key="6">
    <source>
        <dbReference type="ARBA" id="ARBA00037226"/>
    </source>
</evidence>
<name>A0A0X8HS00_9SACH</name>
<dbReference type="CDD" id="cd14868">
    <property type="entry name" value="uS7_Mitochondria_Fungi"/>
    <property type="match status" value="1"/>
</dbReference>
<keyword evidence="4" id="KW-0496">Mitochondrion</keyword>
<evidence type="ECO:0000313" key="11">
    <source>
        <dbReference type="Proteomes" id="UP000243052"/>
    </source>
</evidence>
<comment type="subcellular location">
    <subcellularLocation>
        <location evidence="1">Mitochondrion</location>
    </subcellularLocation>
</comment>
<dbReference type="GO" id="GO:1990904">
    <property type="term" value="C:ribonucleoprotein complex"/>
    <property type="evidence" value="ECO:0007669"/>
    <property type="project" value="UniProtKB-KW"/>
</dbReference>
<keyword evidence="3 8" id="KW-0689">Ribosomal protein</keyword>
<organism evidence="10 11">
    <name type="scientific">Eremothecium sinecaudum</name>
    <dbReference type="NCBI Taxonomy" id="45286"/>
    <lineage>
        <taxon>Eukaryota</taxon>
        <taxon>Fungi</taxon>
        <taxon>Dikarya</taxon>
        <taxon>Ascomycota</taxon>
        <taxon>Saccharomycotina</taxon>
        <taxon>Saccharomycetes</taxon>
        <taxon>Saccharomycetales</taxon>
        <taxon>Saccharomycetaceae</taxon>
        <taxon>Eremothecium</taxon>
    </lineage>
</organism>
<dbReference type="GO" id="GO:0003723">
    <property type="term" value="F:RNA binding"/>
    <property type="evidence" value="ECO:0007669"/>
    <property type="project" value="InterPro"/>
</dbReference>
<protein>
    <recommendedName>
        <fullName evidence="7">Small ribosomal subunit protein uS7m</fullName>
    </recommendedName>
</protein>
<dbReference type="InterPro" id="IPR020606">
    <property type="entry name" value="Ribosomal_uS7_CS"/>
</dbReference>
<dbReference type="GO" id="GO:0005840">
    <property type="term" value="C:ribosome"/>
    <property type="evidence" value="ECO:0007669"/>
    <property type="project" value="UniProtKB-KW"/>
</dbReference>
<evidence type="ECO:0000256" key="2">
    <source>
        <dbReference type="ARBA" id="ARBA00007151"/>
    </source>
</evidence>
<dbReference type="PANTHER" id="PTHR11205">
    <property type="entry name" value="RIBOSOMAL PROTEIN S7"/>
    <property type="match status" value="1"/>
</dbReference>
<evidence type="ECO:0000256" key="8">
    <source>
        <dbReference type="RuleBase" id="RU003619"/>
    </source>
</evidence>
<dbReference type="STRING" id="45286.A0A0X8HS00"/>
<keyword evidence="5 8" id="KW-0687">Ribonucleoprotein</keyword>
<evidence type="ECO:0000256" key="5">
    <source>
        <dbReference type="ARBA" id="ARBA00023274"/>
    </source>
</evidence>
<evidence type="ECO:0000256" key="4">
    <source>
        <dbReference type="ARBA" id="ARBA00023128"/>
    </source>
</evidence>
<comment type="similarity">
    <text evidence="2 8">Belongs to the universal ribosomal protein uS7 family.</text>
</comment>
<dbReference type="FunFam" id="1.10.455.10:FF:000006">
    <property type="entry name" value="37S ribosomal protein S7, mitochondrial"/>
    <property type="match status" value="1"/>
</dbReference>
<dbReference type="Proteomes" id="UP000243052">
    <property type="component" value="Chromosome iv"/>
</dbReference>
<evidence type="ECO:0000256" key="3">
    <source>
        <dbReference type="ARBA" id="ARBA00022980"/>
    </source>
</evidence>
<evidence type="ECO:0000256" key="1">
    <source>
        <dbReference type="ARBA" id="ARBA00004173"/>
    </source>
</evidence>
<dbReference type="PROSITE" id="PS00052">
    <property type="entry name" value="RIBOSOMAL_S7"/>
    <property type="match status" value="1"/>
</dbReference>
<keyword evidence="11" id="KW-1185">Reference proteome</keyword>
<proteinExistence type="inferred from homology"/>
<evidence type="ECO:0000256" key="7">
    <source>
        <dbReference type="ARBA" id="ARBA00039306"/>
    </source>
</evidence>
<dbReference type="Gene3D" id="1.10.455.10">
    <property type="entry name" value="Ribosomal protein S7 domain"/>
    <property type="match status" value="1"/>
</dbReference>
<dbReference type="OrthoDB" id="9972728at2759"/>
<dbReference type="SUPFAM" id="SSF47973">
    <property type="entry name" value="Ribosomal protein S7"/>
    <property type="match status" value="1"/>
</dbReference>
<dbReference type="RefSeq" id="XP_017987418.1">
    <property type="nucleotide sequence ID" value="XM_018132004.1"/>
</dbReference>
<dbReference type="GeneID" id="28723668"/>
<dbReference type="GO" id="GO:0003735">
    <property type="term" value="F:structural constituent of ribosome"/>
    <property type="evidence" value="ECO:0007669"/>
    <property type="project" value="InterPro"/>
</dbReference>
<evidence type="ECO:0000259" key="9">
    <source>
        <dbReference type="Pfam" id="PF00177"/>
    </source>
</evidence>
<gene>
    <name evidence="10" type="ORF">AW171_hschr42315</name>
</gene>
<dbReference type="AlphaFoldDB" id="A0A0X8HS00"/>
<dbReference type="InterPro" id="IPR023798">
    <property type="entry name" value="Ribosomal_uS7_dom"/>
</dbReference>
<dbReference type="GO" id="GO:0006412">
    <property type="term" value="P:translation"/>
    <property type="evidence" value="ECO:0007669"/>
    <property type="project" value="InterPro"/>
</dbReference>